<organism evidence="3 4">
    <name type="scientific">Holothuria leucospilota</name>
    <name type="common">Black long sea cucumber</name>
    <name type="synonym">Mertensiothuria leucospilota</name>
    <dbReference type="NCBI Taxonomy" id="206669"/>
    <lineage>
        <taxon>Eukaryota</taxon>
        <taxon>Metazoa</taxon>
        <taxon>Echinodermata</taxon>
        <taxon>Eleutherozoa</taxon>
        <taxon>Echinozoa</taxon>
        <taxon>Holothuroidea</taxon>
        <taxon>Aspidochirotacea</taxon>
        <taxon>Aspidochirotida</taxon>
        <taxon>Holothuriidae</taxon>
        <taxon>Holothuria</taxon>
    </lineage>
</organism>
<gene>
    <name evidence="3" type="ORF">HOLleu_01090</name>
    <name evidence="2" type="ORF">HOLleu_05534</name>
</gene>
<dbReference type="AlphaFoldDB" id="A0A9Q1CNL1"/>
<name>A0A9Q1CNL1_HOLLE</name>
<feature type="transmembrane region" description="Helical" evidence="1">
    <location>
        <begin position="46"/>
        <end position="67"/>
    </location>
</feature>
<dbReference type="Pfam" id="PF13148">
    <property type="entry name" value="DUF3987"/>
    <property type="match status" value="1"/>
</dbReference>
<keyword evidence="1" id="KW-0472">Membrane</keyword>
<dbReference type="InterPro" id="IPR025048">
    <property type="entry name" value="DUF3987"/>
</dbReference>
<dbReference type="EMBL" id="JAIZAY010000002">
    <property type="protein sequence ID" value="KAJ8046754.1"/>
    <property type="molecule type" value="Genomic_DNA"/>
</dbReference>
<keyword evidence="1" id="KW-0812">Transmembrane</keyword>
<reference evidence="3" key="1">
    <citation type="submission" date="2021-10" db="EMBL/GenBank/DDBJ databases">
        <title>Tropical sea cucumber genome reveals ecological adaptation and Cuvierian tubules defense mechanism.</title>
        <authorList>
            <person name="Chen T."/>
        </authorList>
    </citation>
    <scope>NUCLEOTIDE SEQUENCE</scope>
    <source>
        <strain evidence="3">Nanhai2018</strain>
        <tissue evidence="3">Muscle</tissue>
    </source>
</reference>
<accession>A0A9Q1CNL1</accession>
<sequence>MSASGKLSRQPEETWSSLHGRLSSLECKMDKVLVHEKVRNFVMDKATSLSCCAGYVLAGLVTTVLFLTGLTSNLVTPSGHVCKPNLFHLVCGPPSTGKSQAVKETALDPVNSVADEKDFISPVIQKTTSSGLTKKISSDHKGYIICTEIFDILFKLLKGDGDVSSGDSSLLCELFSGEQVSLNYGTQARRDIPQQMPFCIFGSIQVYPLAKIMALLDQGHGLLDRFLISVPLCLRPTPRMSQEARSRLEEKATSSFTDVMSNLYDLVTVAKDFCFSTEASEAVKGMEEDFILEINEAIRSGKTPPKSKKIDLIMRVALALHILTFALETILDGVDTGDIPLEIPLIHLEAAVYYISYCETQKAIFSQFITEVTSAAFDPPTFSPTISDIKAAIALFPGKLVSLRAFKASGPRSLRNTADEEFRKAAEELTLFGKVVKIRVPRAKQTTTIILKKIPDQIKDNEWTSNISKEAYVSQFNKTTHQKISANIRQKIIEQEDLPDNYFD</sequence>
<comment type="caution">
    <text evidence="3">The sequence shown here is derived from an EMBL/GenBank/DDBJ whole genome shotgun (WGS) entry which is preliminary data.</text>
</comment>
<keyword evidence="1" id="KW-1133">Transmembrane helix</keyword>
<evidence type="ECO:0000313" key="3">
    <source>
        <dbReference type="EMBL" id="KAJ8048682.1"/>
    </source>
</evidence>
<dbReference type="EMBL" id="JAIZAY010000001">
    <property type="protein sequence ID" value="KAJ8048682.1"/>
    <property type="molecule type" value="Genomic_DNA"/>
</dbReference>
<dbReference type="Proteomes" id="UP001152320">
    <property type="component" value="Chromosome 1"/>
</dbReference>
<evidence type="ECO:0000256" key="1">
    <source>
        <dbReference type="SAM" id="Phobius"/>
    </source>
</evidence>
<protein>
    <submittedName>
        <fullName evidence="3">Uncharacterized protein</fullName>
    </submittedName>
</protein>
<evidence type="ECO:0000313" key="2">
    <source>
        <dbReference type="EMBL" id="KAJ8046754.1"/>
    </source>
</evidence>
<evidence type="ECO:0000313" key="4">
    <source>
        <dbReference type="Proteomes" id="UP001152320"/>
    </source>
</evidence>
<dbReference type="Proteomes" id="UP001152320">
    <property type="component" value="Chromosome 2"/>
</dbReference>
<proteinExistence type="predicted"/>
<keyword evidence="4" id="KW-1185">Reference proteome</keyword>
<dbReference type="OrthoDB" id="10067637at2759"/>